<gene>
    <name evidence="1" type="ORF">CSSPJE1EN1_LOCUS16487</name>
</gene>
<evidence type="ECO:0000313" key="1">
    <source>
        <dbReference type="EMBL" id="CAK9271009.1"/>
    </source>
</evidence>
<sequence>MPMLLRKSRPRLLRICSEPIARGIGPNRSGPWLVWRLDGGFRVAPRANGITAPLLKAGLEPVVWFHRLSRKAQVSSNVQLHLAFIDLAKAYDSVNREALCPGSEPLSLATIVVLLYADDMVLFSADADKFVTMLRMVDF</sequence>
<protein>
    <recommendedName>
        <fullName evidence="3">Reverse transcriptase domain-containing protein</fullName>
    </recommendedName>
</protein>
<reference evidence="1" key="1">
    <citation type="submission" date="2024-02" db="EMBL/GenBank/DDBJ databases">
        <authorList>
            <consortium name="ELIXIR-Norway"/>
            <consortium name="Elixir Norway"/>
        </authorList>
    </citation>
    <scope>NUCLEOTIDE SEQUENCE</scope>
</reference>
<organism evidence="1 2">
    <name type="scientific">Sphagnum jensenii</name>
    <dbReference type="NCBI Taxonomy" id="128206"/>
    <lineage>
        <taxon>Eukaryota</taxon>
        <taxon>Viridiplantae</taxon>
        <taxon>Streptophyta</taxon>
        <taxon>Embryophyta</taxon>
        <taxon>Bryophyta</taxon>
        <taxon>Sphagnophytina</taxon>
        <taxon>Sphagnopsida</taxon>
        <taxon>Sphagnales</taxon>
        <taxon>Sphagnaceae</taxon>
        <taxon>Sphagnum</taxon>
    </lineage>
</organism>
<dbReference type="Proteomes" id="UP001497444">
    <property type="component" value="Chromosome 3"/>
</dbReference>
<accession>A0ABP0WVW2</accession>
<name>A0ABP0WVW2_9BRYO</name>
<keyword evidence="2" id="KW-1185">Reference proteome</keyword>
<dbReference type="EMBL" id="OZ020098">
    <property type="protein sequence ID" value="CAK9271009.1"/>
    <property type="molecule type" value="Genomic_DNA"/>
</dbReference>
<proteinExistence type="predicted"/>
<evidence type="ECO:0000313" key="2">
    <source>
        <dbReference type="Proteomes" id="UP001497444"/>
    </source>
</evidence>
<evidence type="ECO:0008006" key="3">
    <source>
        <dbReference type="Google" id="ProtNLM"/>
    </source>
</evidence>